<protein>
    <recommendedName>
        <fullName evidence="4">O-fucosyltransferase family protein</fullName>
    </recommendedName>
</protein>
<dbReference type="EMBL" id="JAAAUY010000102">
    <property type="protein sequence ID" value="KAF9335392.1"/>
    <property type="molecule type" value="Genomic_DNA"/>
</dbReference>
<feature type="compositionally biased region" description="Low complexity" evidence="1">
    <location>
        <begin position="203"/>
        <end position="215"/>
    </location>
</feature>
<gene>
    <name evidence="2" type="ORF">BG006_000179</name>
</gene>
<feature type="region of interest" description="Disordered" evidence="1">
    <location>
        <begin position="814"/>
        <end position="840"/>
    </location>
</feature>
<feature type="compositionally biased region" description="Polar residues" evidence="1">
    <location>
        <begin position="814"/>
        <end position="825"/>
    </location>
</feature>
<feature type="region of interest" description="Disordered" evidence="1">
    <location>
        <begin position="179"/>
        <end position="253"/>
    </location>
</feature>
<evidence type="ECO:0008006" key="4">
    <source>
        <dbReference type="Google" id="ProtNLM"/>
    </source>
</evidence>
<feature type="compositionally biased region" description="Acidic residues" evidence="1">
    <location>
        <begin position="611"/>
        <end position="623"/>
    </location>
</feature>
<feature type="compositionally biased region" description="Low complexity" evidence="1">
    <location>
        <begin position="579"/>
        <end position="589"/>
    </location>
</feature>
<dbReference type="PANTHER" id="PTHR36050">
    <property type="entry name" value="O-FUCOSYLTRANSFERASE 30"/>
    <property type="match status" value="1"/>
</dbReference>
<feature type="compositionally biased region" description="Acidic residues" evidence="1">
    <location>
        <begin position="590"/>
        <end position="600"/>
    </location>
</feature>
<accession>A0A9P5SPT3</accession>
<dbReference type="AlphaFoldDB" id="A0A9P5SPT3"/>
<proteinExistence type="predicted"/>
<feature type="compositionally biased region" description="Acidic residues" evidence="1">
    <location>
        <begin position="302"/>
        <end position="345"/>
    </location>
</feature>
<dbReference type="CDD" id="cd11296">
    <property type="entry name" value="O-FucT_like"/>
    <property type="match status" value="1"/>
</dbReference>
<feature type="compositionally biased region" description="Polar residues" evidence="1">
    <location>
        <begin position="495"/>
        <end position="507"/>
    </location>
</feature>
<evidence type="ECO:0000313" key="2">
    <source>
        <dbReference type="EMBL" id="KAF9335392.1"/>
    </source>
</evidence>
<feature type="compositionally biased region" description="Basic and acidic residues" evidence="1">
    <location>
        <begin position="273"/>
        <end position="284"/>
    </location>
</feature>
<feature type="region of interest" description="Disordered" evidence="1">
    <location>
        <begin position="273"/>
        <end position="408"/>
    </location>
</feature>
<reference evidence="2" key="1">
    <citation type="journal article" date="2020" name="Fungal Divers.">
        <title>Resolving the Mortierellaceae phylogeny through synthesis of multi-gene phylogenetics and phylogenomics.</title>
        <authorList>
            <person name="Vandepol N."/>
            <person name="Liber J."/>
            <person name="Desiro A."/>
            <person name="Na H."/>
            <person name="Kennedy M."/>
            <person name="Barry K."/>
            <person name="Grigoriev I.V."/>
            <person name="Miller A.N."/>
            <person name="O'Donnell K."/>
            <person name="Stajich J.E."/>
            <person name="Bonito G."/>
        </authorList>
    </citation>
    <scope>NUCLEOTIDE SEQUENCE</scope>
    <source>
        <strain evidence="2">NVP1</strain>
    </source>
</reference>
<comment type="caution">
    <text evidence="2">The sequence shown here is derived from an EMBL/GenBank/DDBJ whole genome shotgun (WGS) entry which is preliminary data.</text>
</comment>
<name>A0A9P5SPT3_9FUNG</name>
<organism evidence="2 3">
    <name type="scientific">Podila minutissima</name>
    <dbReference type="NCBI Taxonomy" id="64525"/>
    <lineage>
        <taxon>Eukaryota</taxon>
        <taxon>Fungi</taxon>
        <taxon>Fungi incertae sedis</taxon>
        <taxon>Mucoromycota</taxon>
        <taxon>Mortierellomycotina</taxon>
        <taxon>Mortierellomycetes</taxon>
        <taxon>Mortierellales</taxon>
        <taxon>Mortierellaceae</taxon>
        <taxon>Podila</taxon>
    </lineage>
</organism>
<dbReference type="Proteomes" id="UP000696485">
    <property type="component" value="Unassembled WGS sequence"/>
</dbReference>
<feature type="compositionally biased region" description="Basic and acidic residues" evidence="1">
    <location>
        <begin position="382"/>
        <end position="391"/>
    </location>
</feature>
<keyword evidence="3" id="KW-1185">Reference proteome</keyword>
<feature type="region of interest" description="Disordered" evidence="1">
    <location>
        <begin position="573"/>
        <end position="632"/>
    </location>
</feature>
<dbReference type="PANTHER" id="PTHR36050:SF1">
    <property type="entry name" value="O-FUCOSYLTRANSFERASE 30"/>
    <property type="match status" value="1"/>
</dbReference>
<sequence length="973" mass="110306">MSPRPDVPPSPQEHEPIERIHVAGKASHQEHQEGDDSMNPFTTTTGKTGYNFLLEQRRLVQDVYLTPLPDHRITTYRPGYLFSSQQSTSSTYNAELRKEPLDPTEKYITFLPHSGFHNQRSELENALVLARLLNRTLIIPKVYLGPPMPWLTFHLLHSRLLYQTKTGLEHCRALIDDQFEDTEEDPQATTTEAPVVRLEEKSQPIQPQDIPQSDRQPVDAPVEANSPTDAPSEKVDAPKANAVDGGSQQQHQQVAERVPLKVLDDQTMEQKELFDKERAWRDIPIDPVPVVAEQIVVNDPNADSDEGEETDLGSEDDFQGNSEDEEEEDEEPEPSWIEEDEDDPDTSIATGDSALGVANLDSADSGEEAQPNVEDWESVEDNEGREGRDQARVGIIEGEPWEKDDEDNEYDVPIRKDSLVLPQQHHHHRGRRTRGRYLAQDKMYVDGASLPLYMPLDSSIPIQNPRVWKRSLGKRSLNEEALAQVDPNLEKRQQHPFQNERQYQSSEPPQPAVKQSKPRLRKLLPSECLQYESWSMTDWDFFFDLNPLRRYVRIATRESVSMTYLESEFGIQLPKEEVPTSPSNTTSSDDSSDGDPEGGADQEINDKDTTESESDGAEEDDSEKEPPPLLRTEGDVLFFDDNSLYDYMFSENPDSMESAKIRSKYRQEFTIQWLNERPEKLIHLGSIFGTGRVSIDSLQSKAWLIKIRDHLILSTEILQTTSQRIADRISGSNQISGVGQSATQTSHAGLVDAMDAGFVGIHIRMSDGHFSLSARNTIEKIRQELMWQMGMSLDQDQGQGGVYDNMHDMESHFQQQQEAFNNKSPPESEGLKPFSAKKGRLSIEQCRSRALSHREQLFHPSSSSSSSPRKRSNGRYTPIYLATDAHRPRANPIFDKLFETFDCLFTLDDFAEDLEPLQQFRNPEDGALMAKFLIPMVDAMVVAKSAAFFGTPASTFSNYIQRQLRPAYTGLYD</sequence>
<feature type="region of interest" description="Disordered" evidence="1">
    <location>
        <begin position="484"/>
        <end position="519"/>
    </location>
</feature>
<evidence type="ECO:0000256" key="1">
    <source>
        <dbReference type="SAM" id="MobiDB-lite"/>
    </source>
</evidence>
<dbReference type="Gene3D" id="3.40.50.11350">
    <property type="match status" value="1"/>
</dbReference>
<feature type="region of interest" description="Disordered" evidence="1">
    <location>
        <begin position="853"/>
        <end position="875"/>
    </location>
</feature>
<evidence type="ECO:0000313" key="3">
    <source>
        <dbReference type="Proteomes" id="UP000696485"/>
    </source>
</evidence>